<gene>
    <name evidence="1" type="ORF">MW871_14925</name>
</gene>
<evidence type="ECO:0000313" key="1">
    <source>
        <dbReference type="EMBL" id="MCK8143181.1"/>
    </source>
</evidence>
<dbReference type="EMBL" id="JALNUB010000013">
    <property type="protein sequence ID" value="MCK8143181.1"/>
    <property type="molecule type" value="Genomic_DNA"/>
</dbReference>
<reference evidence="1" key="1">
    <citation type="submission" date="2022-04" db="EMBL/GenBank/DDBJ databases">
        <title>Flavobacterium pygoscelis sp. nov. isolated from Chinstrap chick (Pygoscelis antarcticus).</title>
        <authorList>
            <person name="Irgang R."/>
            <person name="Poblete-Morales M."/>
            <person name="Avendano-Herrera R."/>
        </authorList>
    </citation>
    <scope>NUCLEOTIDE SEQUENCE</scope>
    <source>
        <strain evidence="1">I-SCBP12n</strain>
    </source>
</reference>
<dbReference type="RefSeq" id="WP_248429207.1">
    <property type="nucleotide sequence ID" value="NZ_JALNUB010000013.1"/>
</dbReference>
<organism evidence="1 2">
    <name type="scientific">Flavobacterium pygoscelis</name>
    <dbReference type="NCBI Taxonomy" id="2893176"/>
    <lineage>
        <taxon>Bacteria</taxon>
        <taxon>Pseudomonadati</taxon>
        <taxon>Bacteroidota</taxon>
        <taxon>Flavobacteriia</taxon>
        <taxon>Flavobacteriales</taxon>
        <taxon>Flavobacteriaceae</taxon>
        <taxon>Flavobacterium</taxon>
    </lineage>
</organism>
<keyword evidence="2" id="KW-1185">Reference proteome</keyword>
<dbReference type="Pfam" id="PF14359">
    <property type="entry name" value="DUF4406"/>
    <property type="match status" value="1"/>
</dbReference>
<dbReference type="Proteomes" id="UP001139260">
    <property type="component" value="Unassembled WGS sequence"/>
</dbReference>
<dbReference type="InterPro" id="IPR025518">
    <property type="entry name" value="DUF4406"/>
</dbReference>
<name>A0A9X1XUX5_9FLAO</name>
<proteinExistence type="predicted"/>
<dbReference type="Gene3D" id="3.40.50.10400">
    <property type="entry name" value="Hypothetical protein PA1492"/>
    <property type="match status" value="1"/>
</dbReference>
<dbReference type="SUPFAM" id="SSF52309">
    <property type="entry name" value="N-(deoxy)ribosyltransferase-like"/>
    <property type="match status" value="1"/>
</dbReference>
<sequence>MKQKIYIAGKVTGEPIEECRIKFKIAQLELEAKGFIAINPLEIVTDSTTPWFTAMRMCVSVLVNCDAVVLLPCWEDSTGAKIERKLAEDLQILICNYTPFGLTVLQKHQWNN</sequence>
<protein>
    <submittedName>
        <fullName evidence="1">DUF4406 domain-containing protein</fullName>
    </submittedName>
</protein>
<evidence type="ECO:0000313" key="2">
    <source>
        <dbReference type="Proteomes" id="UP001139260"/>
    </source>
</evidence>
<accession>A0A9X1XUX5</accession>
<comment type="caution">
    <text evidence="1">The sequence shown here is derived from an EMBL/GenBank/DDBJ whole genome shotgun (WGS) entry which is preliminary data.</text>
</comment>
<dbReference type="AlphaFoldDB" id="A0A9X1XUX5"/>